<evidence type="ECO:0000313" key="4">
    <source>
        <dbReference type="Proteomes" id="UP000094412"/>
    </source>
</evidence>
<dbReference type="PANTHER" id="PTHR12203:SF35">
    <property type="entry name" value="PROTEIN O-GLUCOSYLTRANSFERASE 1"/>
    <property type="match status" value="1"/>
</dbReference>
<evidence type="ECO:0000256" key="1">
    <source>
        <dbReference type="ARBA" id="ARBA00022679"/>
    </source>
</evidence>
<comment type="caution">
    <text evidence="3">The sequence shown here is derived from an EMBL/GenBank/DDBJ whole genome shotgun (WGS) entry which is preliminary data.</text>
</comment>
<organism evidence="3 4">
    <name type="scientific">Mesorhizobium hungaricum</name>
    <dbReference type="NCBI Taxonomy" id="1566387"/>
    <lineage>
        <taxon>Bacteria</taxon>
        <taxon>Pseudomonadati</taxon>
        <taxon>Pseudomonadota</taxon>
        <taxon>Alphaproteobacteria</taxon>
        <taxon>Hyphomicrobiales</taxon>
        <taxon>Phyllobacteriaceae</taxon>
        <taxon>Mesorhizobium</taxon>
    </lineage>
</organism>
<sequence>MGNLRRRAGKVFYYARNIVRDSAPPALFRRRLDKWLARAVRSGPSIVERLNYYNKLQDRFTPSAAAVSVATLPFRPTMYYYDLKEFARYFDGALRLDVEYGDVRGLPPVPTIVKNRPVGADNANAVLFKLDKLRHFQMPADPLRFADKQPRIVWRGDLNNPIRLTFLDAAQGLPFCDVGSPATHAPERHRRPFMSVEEQKRYRYIVSLEGYDVATNLKWIMSSNSLCLMLKPTNEIWFCEGHLKPDVHYVELAPDFSDLSDKIAFFERHPEQAERIIGNAQAYCRQFQNGPTETALSFLVLYKYFVLSGQIEPDDKIWRFISA</sequence>
<name>A0A1C2DNR6_9HYPH</name>
<dbReference type="InterPro" id="IPR006598">
    <property type="entry name" value="CAP10"/>
</dbReference>
<evidence type="ECO:0000259" key="2">
    <source>
        <dbReference type="SMART" id="SM00672"/>
    </source>
</evidence>
<dbReference type="Pfam" id="PF05686">
    <property type="entry name" value="Glyco_transf_90"/>
    <property type="match status" value="1"/>
</dbReference>
<proteinExistence type="predicted"/>
<dbReference type="OrthoDB" id="767964at2"/>
<dbReference type="AlphaFoldDB" id="A0A1C2DNR6"/>
<protein>
    <submittedName>
        <fullName evidence="3">Lipopolysaccharide biosynthesis protein</fullName>
    </submittedName>
</protein>
<keyword evidence="4" id="KW-1185">Reference proteome</keyword>
<dbReference type="GO" id="GO:0016740">
    <property type="term" value="F:transferase activity"/>
    <property type="evidence" value="ECO:0007669"/>
    <property type="project" value="UniProtKB-KW"/>
</dbReference>
<dbReference type="PANTHER" id="PTHR12203">
    <property type="entry name" value="KDEL LYS-ASP-GLU-LEU CONTAINING - RELATED"/>
    <property type="match status" value="1"/>
</dbReference>
<gene>
    <name evidence="3" type="ORF">QV13_15530</name>
</gene>
<reference evidence="3 4" key="1">
    <citation type="submission" date="2016-08" db="EMBL/GenBank/DDBJ databases">
        <title>Whole genome sequence of Mesorhizobium sp. strain UASWS1009 isolated from industrial sewage.</title>
        <authorList>
            <person name="Crovadore J."/>
            <person name="Calmin G."/>
            <person name="Chablais R."/>
            <person name="Cochard B."/>
            <person name="Lefort F."/>
        </authorList>
    </citation>
    <scope>NUCLEOTIDE SEQUENCE [LARGE SCALE GENOMIC DNA]</scope>
    <source>
        <strain evidence="3 4">UASWS1009</strain>
    </source>
</reference>
<dbReference type="InterPro" id="IPR051091">
    <property type="entry name" value="O-Glucosyltr/Glycosyltrsf_90"/>
</dbReference>
<accession>A0A1C2DNR6</accession>
<dbReference type="STRING" id="1566387.QV13_15530"/>
<dbReference type="RefSeq" id="WP_024926276.1">
    <property type="nucleotide sequence ID" value="NZ_MDEO01000033.1"/>
</dbReference>
<dbReference type="SMART" id="SM00672">
    <property type="entry name" value="CAP10"/>
    <property type="match status" value="1"/>
</dbReference>
<dbReference type="EMBL" id="MDEO01000033">
    <property type="protein sequence ID" value="OCX16255.1"/>
    <property type="molecule type" value="Genomic_DNA"/>
</dbReference>
<evidence type="ECO:0000313" key="3">
    <source>
        <dbReference type="EMBL" id="OCX16255.1"/>
    </source>
</evidence>
<dbReference type="Proteomes" id="UP000094412">
    <property type="component" value="Unassembled WGS sequence"/>
</dbReference>
<feature type="domain" description="Glycosyl transferase CAP10" evidence="2">
    <location>
        <begin position="105"/>
        <end position="305"/>
    </location>
</feature>
<keyword evidence="1" id="KW-0808">Transferase</keyword>